<gene>
    <name evidence="2" type="ORF">HNQ80_000894</name>
</gene>
<evidence type="ECO:0000313" key="3">
    <source>
        <dbReference type="Proteomes" id="UP000579281"/>
    </source>
</evidence>
<name>A0A841KX99_9FIRM</name>
<sequence>MEMKVEFWKGKNVLVTGCTGFLGSYLAKELENRGANVVGLVRDLVPNSNLYSEPKISNMCMVNGSLEDLEIIERALGEHEIDTVFHLAAQAIVGVANRNPISTFKANIMGTWNILEACRRSPLVKRVIVASSDKAYGDQEQLPYDENMPLQGNHPYDVSKSCADLIAQAYYHTYGLPVCITRCGNLYGGGDLNFNRIIPQTIKSILGGEAPIIRSDGTFIRDYFYVEDAVSAYLLLAEKMESLQLFGEAFNFSNEIQMNVKELVEMILHLMNSDLAPVILNKGENEIKHQYLSAKKARDLLDWSPSFSVEEGLKKTIRWYENFLDKGLR</sequence>
<dbReference type="Gene3D" id="3.90.25.10">
    <property type="entry name" value="UDP-galactose 4-epimerase, domain 1"/>
    <property type="match status" value="1"/>
</dbReference>
<evidence type="ECO:0000313" key="2">
    <source>
        <dbReference type="EMBL" id="MBB6214809.1"/>
    </source>
</evidence>
<dbReference type="Gene3D" id="3.40.50.720">
    <property type="entry name" value="NAD(P)-binding Rossmann-like Domain"/>
    <property type="match status" value="1"/>
</dbReference>
<dbReference type="AlphaFoldDB" id="A0A841KX99"/>
<dbReference type="RefSeq" id="WP_330602759.1">
    <property type="nucleotide sequence ID" value="NZ_JACHEN010000004.1"/>
</dbReference>
<dbReference type="PANTHER" id="PTHR43000">
    <property type="entry name" value="DTDP-D-GLUCOSE 4,6-DEHYDRATASE-RELATED"/>
    <property type="match status" value="1"/>
</dbReference>
<keyword evidence="2" id="KW-0456">Lyase</keyword>
<organism evidence="2 3">
    <name type="scientific">Anaerosolibacter carboniphilus</name>
    <dbReference type="NCBI Taxonomy" id="1417629"/>
    <lineage>
        <taxon>Bacteria</taxon>
        <taxon>Bacillati</taxon>
        <taxon>Bacillota</taxon>
        <taxon>Clostridia</taxon>
        <taxon>Peptostreptococcales</taxon>
        <taxon>Thermotaleaceae</taxon>
        <taxon>Anaerosolibacter</taxon>
    </lineage>
</organism>
<keyword evidence="3" id="KW-1185">Reference proteome</keyword>
<accession>A0A841KX99</accession>
<dbReference type="SUPFAM" id="SSF51735">
    <property type="entry name" value="NAD(P)-binding Rossmann-fold domains"/>
    <property type="match status" value="1"/>
</dbReference>
<dbReference type="EC" id="4.2.1.45" evidence="2"/>
<dbReference type="EMBL" id="JACHEN010000004">
    <property type="protein sequence ID" value="MBB6214809.1"/>
    <property type="molecule type" value="Genomic_DNA"/>
</dbReference>
<dbReference type="InterPro" id="IPR036291">
    <property type="entry name" value="NAD(P)-bd_dom_sf"/>
</dbReference>
<comment type="caution">
    <text evidence="2">The sequence shown here is derived from an EMBL/GenBank/DDBJ whole genome shotgun (WGS) entry which is preliminary data.</text>
</comment>
<evidence type="ECO:0000259" key="1">
    <source>
        <dbReference type="Pfam" id="PF16363"/>
    </source>
</evidence>
<feature type="domain" description="NAD(P)-binding" evidence="1">
    <location>
        <begin position="14"/>
        <end position="316"/>
    </location>
</feature>
<protein>
    <submittedName>
        <fullName evidence="2">CDP-glucose 4,6-dehydratase</fullName>
        <ecNumber evidence="2">4.2.1.45</ecNumber>
    </submittedName>
</protein>
<dbReference type="Pfam" id="PF16363">
    <property type="entry name" value="GDP_Man_Dehyd"/>
    <property type="match status" value="1"/>
</dbReference>
<dbReference type="GO" id="GO:0047733">
    <property type="term" value="F:CDP-glucose 4,6-dehydratase activity"/>
    <property type="evidence" value="ECO:0007669"/>
    <property type="project" value="UniProtKB-EC"/>
</dbReference>
<dbReference type="InterPro" id="IPR016040">
    <property type="entry name" value="NAD(P)-bd_dom"/>
</dbReference>
<dbReference type="Proteomes" id="UP000579281">
    <property type="component" value="Unassembled WGS sequence"/>
</dbReference>
<reference evidence="2 3" key="1">
    <citation type="submission" date="2020-08" db="EMBL/GenBank/DDBJ databases">
        <title>Genomic Encyclopedia of Type Strains, Phase IV (KMG-IV): sequencing the most valuable type-strain genomes for metagenomic binning, comparative biology and taxonomic classification.</title>
        <authorList>
            <person name="Goeker M."/>
        </authorList>
    </citation>
    <scope>NUCLEOTIDE SEQUENCE [LARGE SCALE GENOMIC DNA]</scope>
    <source>
        <strain evidence="2 3">DSM 103526</strain>
    </source>
</reference>
<proteinExistence type="predicted"/>